<evidence type="ECO:0000256" key="1">
    <source>
        <dbReference type="ARBA" id="ARBA00008791"/>
    </source>
</evidence>
<organism evidence="3 4">
    <name type="scientific">Microbacterium wangchenii</name>
    <dbReference type="NCBI Taxonomy" id="2541726"/>
    <lineage>
        <taxon>Bacteria</taxon>
        <taxon>Bacillati</taxon>
        <taxon>Actinomycetota</taxon>
        <taxon>Actinomycetes</taxon>
        <taxon>Micrococcales</taxon>
        <taxon>Microbacteriaceae</taxon>
        <taxon>Microbacterium</taxon>
    </lineage>
</organism>
<accession>A0ABX5STL9</accession>
<dbReference type="InterPro" id="IPR014729">
    <property type="entry name" value="Rossmann-like_a/b/a_fold"/>
</dbReference>
<dbReference type="PANTHER" id="PTHR46268:SF6">
    <property type="entry name" value="UNIVERSAL STRESS PROTEIN UP12"/>
    <property type="match status" value="1"/>
</dbReference>
<evidence type="ECO:0000313" key="3">
    <source>
        <dbReference type="EMBL" id="QBR88204.1"/>
    </source>
</evidence>
<dbReference type="InterPro" id="IPR006015">
    <property type="entry name" value="Universal_stress_UspA"/>
</dbReference>
<dbReference type="PANTHER" id="PTHR46268">
    <property type="entry name" value="STRESS RESPONSE PROTEIN NHAX"/>
    <property type="match status" value="1"/>
</dbReference>
<keyword evidence="4" id="KW-1185">Reference proteome</keyword>
<sequence>MNETILVGMNDSPAARRAAEWAAQRASDRGDRLVLMSVVGGALGVVGEGAVLDDAVAVTREHLERAAAELGAAEVRVTRGKPVEQLLAASENADLLVIGSDYRGTGSRVARGPHGVRIAAASSCPVVVVPQSDLSGRTGVVVGVDGSDLSEAAIRFAAAEADRQGEPLIAVTAWMPVTAPLGVITYPDDYRENAQRLAEEALGLSLAGLAQDYPDLQVRRIVEPGDPATLLNQVAAEARLAVVGSRGRGAVARFLLGSTSHDVLLTLATATAVVR</sequence>
<evidence type="ECO:0000259" key="2">
    <source>
        <dbReference type="Pfam" id="PF00582"/>
    </source>
</evidence>
<dbReference type="CDD" id="cd00293">
    <property type="entry name" value="USP-like"/>
    <property type="match status" value="1"/>
</dbReference>
<dbReference type="EMBL" id="CP038266">
    <property type="protein sequence ID" value="QBR88204.1"/>
    <property type="molecule type" value="Genomic_DNA"/>
</dbReference>
<dbReference type="SUPFAM" id="SSF52402">
    <property type="entry name" value="Adenine nucleotide alpha hydrolases-like"/>
    <property type="match status" value="2"/>
</dbReference>
<feature type="domain" description="UspA" evidence="2">
    <location>
        <begin position="1"/>
        <end position="130"/>
    </location>
</feature>
<dbReference type="Proteomes" id="UP000295748">
    <property type="component" value="Chromosome"/>
</dbReference>
<protein>
    <submittedName>
        <fullName evidence="3">Universal stress protein</fullName>
    </submittedName>
</protein>
<proteinExistence type="inferred from homology"/>
<reference evidence="3 4" key="1">
    <citation type="submission" date="2019-03" db="EMBL/GenBank/DDBJ databases">
        <authorList>
            <person name="Dong K."/>
        </authorList>
    </citation>
    <scope>NUCLEOTIDE SEQUENCE [LARGE SCALE GENOMIC DNA]</scope>
    <source>
        <strain evidence="4">dk512</strain>
    </source>
</reference>
<dbReference type="RefSeq" id="WP_135064616.1">
    <property type="nucleotide sequence ID" value="NZ_CP038266.1"/>
</dbReference>
<dbReference type="Pfam" id="PF00582">
    <property type="entry name" value="Usp"/>
    <property type="match status" value="2"/>
</dbReference>
<dbReference type="InterPro" id="IPR006016">
    <property type="entry name" value="UspA"/>
</dbReference>
<dbReference type="PRINTS" id="PR01438">
    <property type="entry name" value="UNVRSLSTRESS"/>
</dbReference>
<comment type="similarity">
    <text evidence="1">Belongs to the universal stress protein A family.</text>
</comment>
<dbReference type="Gene3D" id="3.40.50.620">
    <property type="entry name" value="HUPs"/>
    <property type="match status" value="2"/>
</dbReference>
<feature type="domain" description="UspA" evidence="2">
    <location>
        <begin position="140"/>
        <end position="275"/>
    </location>
</feature>
<evidence type="ECO:0000313" key="4">
    <source>
        <dbReference type="Proteomes" id="UP000295748"/>
    </source>
</evidence>
<name>A0ABX5STL9_9MICO</name>
<gene>
    <name evidence="3" type="ORF">E4K62_05540</name>
</gene>